<feature type="region of interest" description="Disordered" evidence="1">
    <location>
        <begin position="91"/>
        <end position="120"/>
    </location>
</feature>
<feature type="non-terminal residue" evidence="2">
    <location>
        <position position="1"/>
    </location>
</feature>
<feature type="non-terminal residue" evidence="2">
    <location>
        <position position="185"/>
    </location>
</feature>
<gene>
    <name evidence="2" type="ORF">B0H17DRAFT_855954</name>
</gene>
<feature type="region of interest" description="Disordered" evidence="1">
    <location>
        <begin position="1"/>
        <end position="61"/>
    </location>
</feature>
<reference evidence="2" key="1">
    <citation type="submission" date="2023-03" db="EMBL/GenBank/DDBJ databases">
        <title>Massive genome expansion in bonnet fungi (Mycena s.s.) driven by repeated elements and novel gene families across ecological guilds.</title>
        <authorList>
            <consortium name="Lawrence Berkeley National Laboratory"/>
            <person name="Harder C.B."/>
            <person name="Miyauchi S."/>
            <person name="Viragh M."/>
            <person name="Kuo A."/>
            <person name="Thoen E."/>
            <person name="Andreopoulos B."/>
            <person name="Lu D."/>
            <person name="Skrede I."/>
            <person name="Drula E."/>
            <person name="Henrissat B."/>
            <person name="Morin E."/>
            <person name="Kohler A."/>
            <person name="Barry K."/>
            <person name="LaButti K."/>
            <person name="Morin E."/>
            <person name="Salamov A."/>
            <person name="Lipzen A."/>
            <person name="Mereny Z."/>
            <person name="Hegedus B."/>
            <person name="Baldrian P."/>
            <person name="Stursova M."/>
            <person name="Weitz H."/>
            <person name="Taylor A."/>
            <person name="Grigoriev I.V."/>
            <person name="Nagy L.G."/>
            <person name="Martin F."/>
            <person name="Kauserud H."/>
        </authorList>
    </citation>
    <scope>NUCLEOTIDE SEQUENCE</scope>
    <source>
        <strain evidence="2">CBHHK067</strain>
    </source>
</reference>
<evidence type="ECO:0000256" key="1">
    <source>
        <dbReference type="SAM" id="MobiDB-lite"/>
    </source>
</evidence>
<evidence type="ECO:0000313" key="3">
    <source>
        <dbReference type="Proteomes" id="UP001221757"/>
    </source>
</evidence>
<protein>
    <submittedName>
        <fullName evidence="2">Uncharacterized protein</fullName>
    </submittedName>
</protein>
<dbReference type="Proteomes" id="UP001221757">
    <property type="component" value="Unassembled WGS sequence"/>
</dbReference>
<dbReference type="AlphaFoldDB" id="A0AAD7MAA5"/>
<comment type="caution">
    <text evidence="2">The sequence shown here is derived from an EMBL/GenBank/DDBJ whole genome shotgun (WGS) entry which is preliminary data.</text>
</comment>
<evidence type="ECO:0000313" key="2">
    <source>
        <dbReference type="EMBL" id="KAJ7707718.1"/>
    </source>
</evidence>
<accession>A0AAD7MAA5</accession>
<feature type="compositionally biased region" description="Polar residues" evidence="1">
    <location>
        <begin position="91"/>
        <end position="111"/>
    </location>
</feature>
<name>A0AAD7MAA5_MYCRO</name>
<keyword evidence="3" id="KW-1185">Reference proteome</keyword>
<proteinExistence type="predicted"/>
<sequence length="185" mass="20183">VVAGVRPGHLPARSAPAPIQGATPSNPIFVDDEARPATVSRFKRTPRLDIDPASLPPPSNQDIVSTLIKERDIFPLLENILKFIAAQTPSRARSQSRCSTDSGSRSQTPSDEASMARKRRKLRHVPAGAALWDVPFPFPEGEGPAAYQHEWEKDRGKKLITELVALIKGAATRAAVTNHVENRKT</sequence>
<dbReference type="EMBL" id="JARKIE010000005">
    <property type="protein sequence ID" value="KAJ7707718.1"/>
    <property type="molecule type" value="Genomic_DNA"/>
</dbReference>
<organism evidence="2 3">
    <name type="scientific">Mycena rosella</name>
    <name type="common">Pink bonnet</name>
    <name type="synonym">Agaricus rosellus</name>
    <dbReference type="NCBI Taxonomy" id="1033263"/>
    <lineage>
        <taxon>Eukaryota</taxon>
        <taxon>Fungi</taxon>
        <taxon>Dikarya</taxon>
        <taxon>Basidiomycota</taxon>
        <taxon>Agaricomycotina</taxon>
        <taxon>Agaricomycetes</taxon>
        <taxon>Agaricomycetidae</taxon>
        <taxon>Agaricales</taxon>
        <taxon>Marasmiineae</taxon>
        <taxon>Mycenaceae</taxon>
        <taxon>Mycena</taxon>
    </lineage>
</organism>